<dbReference type="RefSeq" id="WP_245759791.1">
    <property type="nucleotide sequence ID" value="NZ_FOYQ01000002.1"/>
</dbReference>
<dbReference type="Proteomes" id="UP000199534">
    <property type="component" value="Unassembled WGS sequence"/>
</dbReference>
<protein>
    <recommendedName>
        <fullName evidence="6">S1 motif domain-containing protein</fullName>
    </recommendedName>
</protein>
<dbReference type="Gene3D" id="1.10.10.10">
    <property type="entry name" value="Winged helix-like DNA-binding domain superfamily/Winged helix DNA-binding domain"/>
    <property type="match status" value="1"/>
</dbReference>
<organism evidence="4 5">
    <name type="scientific">Robiginitalea myxolifaciens</name>
    <dbReference type="NCBI Taxonomy" id="400055"/>
    <lineage>
        <taxon>Bacteria</taxon>
        <taxon>Pseudomonadati</taxon>
        <taxon>Bacteroidota</taxon>
        <taxon>Flavobacteriia</taxon>
        <taxon>Flavobacteriales</taxon>
        <taxon>Flavobacteriaceae</taxon>
        <taxon>Robiginitalea</taxon>
    </lineage>
</organism>
<dbReference type="PIRSF" id="PIRSF012524">
    <property type="entry name" value="YitL_S1"/>
    <property type="match status" value="1"/>
</dbReference>
<feature type="domain" description="Conserved virulence factor B-like winged helix" evidence="3">
    <location>
        <begin position="222"/>
        <end position="278"/>
    </location>
</feature>
<dbReference type="InterPro" id="IPR014464">
    <property type="entry name" value="CvfB_fam"/>
</dbReference>
<dbReference type="PANTHER" id="PTHR37296">
    <property type="entry name" value="CONSERVED VIRULENCE FACTOR B"/>
    <property type="match status" value="1"/>
</dbReference>
<dbReference type="InterPro" id="IPR039566">
    <property type="entry name" value="CvfB_S1_st"/>
</dbReference>
<reference evidence="4 5" key="1">
    <citation type="submission" date="2016-10" db="EMBL/GenBank/DDBJ databases">
        <authorList>
            <person name="de Groot N.N."/>
        </authorList>
    </citation>
    <scope>NUCLEOTIDE SEQUENCE [LARGE SCALE GENOMIC DNA]</scope>
    <source>
        <strain evidence="4 5">DSM 21019</strain>
    </source>
</reference>
<evidence type="ECO:0000259" key="2">
    <source>
        <dbReference type="Pfam" id="PF13509"/>
    </source>
</evidence>
<evidence type="ECO:0000256" key="1">
    <source>
        <dbReference type="PIRNR" id="PIRNR012524"/>
    </source>
</evidence>
<feature type="domain" description="Conserved virulence factor B first S1" evidence="2">
    <location>
        <begin position="9"/>
        <end position="67"/>
    </location>
</feature>
<dbReference type="AlphaFoldDB" id="A0A1I6GTQ3"/>
<dbReference type="Pfam" id="PF13509">
    <property type="entry name" value="S1_2"/>
    <property type="match status" value="1"/>
</dbReference>
<evidence type="ECO:0008006" key="6">
    <source>
        <dbReference type="Google" id="ProtNLM"/>
    </source>
</evidence>
<accession>A0A1I6GTQ3</accession>
<sequence length="283" mass="31740">MNPSDKIELGKWCSLEIMRDTRVGCYLSDGTDEILLPLKYVPDTCEPGDKLTVFCYLDNEQRPIATTLEPLISRNEFGWLQVAETNQFGAFMEWGLEKHLLVPFREQATPMVAGKHYPVYCYLDPKSGRLAGSSRLERFLSNEGILLKSRDEVEIFCYRQTDLGYEVVINSRHKGLVFKDQVHATFGPGSRRKAYIKSVRKDGKIDVVLEPLGHQKLEPAAERIFEALEAAGGKLNLHDKSDPEAIKASLQMSKKLFKRGVGILYKAGKIELGTDGISIKAGS</sequence>
<evidence type="ECO:0000313" key="4">
    <source>
        <dbReference type="EMBL" id="SFR45624.1"/>
    </source>
</evidence>
<dbReference type="EMBL" id="FOYQ01000002">
    <property type="protein sequence ID" value="SFR45624.1"/>
    <property type="molecule type" value="Genomic_DNA"/>
</dbReference>
<comment type="similarity">
    <text evidence="1">Belongs to the CvfB family.</text>
</comment>
<dbReference type="Gene3D" id="2.40.50.140">
    <property type="entry name" value="Nucleic acid-binding proteins"/>
    <property type="match status" value="1"/>
</dbReference>
<proteinExistence type="inferred from homology"/>
<name>A0A1I6GTQ3_9FLAO</name>
<dbReference type="InterPro" id="IPR040764">
    <property type="entry name" value="CvfB_WH"/>
</dbReference>
<dbReference type="InterPro" id="IPR012340">
    <property type="entry name" value="NA-bd_OB-fold"/>
</dbReference>
<keyword evidence="5" id="KW-1185">Reference proteome</keyword>
<evidence type="ECO:0000313" key="5">
    <source>
        <dbReference type="Proteomes" id="UP000199534"/>
    </source>
</evidence>
<evidence type="ECO:0000259" key="3">
    <source>
        <dbReference type="Pfam" id="PF17783"/>
    </source>
</evidence>
<dbReference type="Pfam" id="PF17783">
    <property type="entry name" value="WHD_CvfB"/>
    <property type="match status" value="1"/>
</dbReference>
<dbReference type="InterPro" id="IPR036388">
    <property type="entry name" value="WH-like_DNA-bd_sf"/>
</dbReference>
<dbReference type="PANTHER" id="PTHR37296:SF1">
    <property type="entry name" value="CONSERVED VIRULENCE FACTOR B"/>
    <property type="match status" value="1"/>
</dbReference>
<dbReference type="STRING" id="400055.SAMN04490243_1721"/>
<gene>
    <name evidence="4" type="ORF">SAMN04490243_1721</name>
</gene>